<keyword evidence="1" id="KW-0472">Membrane</keyword>
<feature type="transmembrane region" description="Helical" evidence="1">
    <location>
        <begin position="86"/>
        <end position="108"/>
    </location>
</feature>
<dbReference type="EMBL" id="FN653016">
    <property type="protein sequence ID" value="CBY07006.1"/>
    <property type="molecule type" value="Genomic_DNA"/>
</dbReference>
<keyword evidence="1" id="KW-0812">Transmembrane</keyword>
<sequence length="140" mass="15818">MKFLVLVYFLVSKAAATSVCSEDLCRACSMIHDSHPLCKKISKSKCCDAWLYSNQHSLVPSANEQNFDEQISSVPEIFEEKEGSHFTVADIAAICLSLVLFVILVCKLERVIATIVKKKPTNKFYEKYQRSSSESQEFLI</sequence>
<reference evidence="3" key="1">
    <citation type="journal article" date="2010" name="Science">
        <title>Plasticity of animal genome architecture unmasked by rapid evolution of a pelagic tunicate.</title>
        <authorList>
            <person name="Denoeud F."/>
            <person name="Henriet S."/>
            <person name="Mungpakdee S."/>
            <person name="Aury J.M."/>
            <person name="Da Silva C."/>
            <person name="Brinkmann H."/>
            <person name="Mikhaleva J."/>
            <person name="Olsen L.C."/>
            <person name="Jubin C."/>
            <person name="Canestro C."/>
            <person name="Bouquet J.M."/>
            <person name="Danks G."/>
            <person name="Poulain J."/>
            <person name="Campsteijn C."/>
            <person name="Adamski M."/>
            <person name="Cross I."/>
            <person name="Yadetie F."/>
            <person name="Muffato M."/>
            <person name="Louis A."/>
            <person name="Butcher S."/>
            <person name="Tsagkogeorga G."/>
            <person name="Konrad A."/>
            <person name="Singh S."/>
            <person name="Jensen M.F."/>
            <person name="Cong E.H."/>
            <person name="Eikeseth-Otteraa H."/>
            <person name="Noel B."/>
            <person name="Anthouard V."/>
            <person name="Porcel B.M."/>
            <person name="Kachouri-Lafond R."/>
            <person name="Nishino A."/>
            <person name="Ugolini M."/>
            <person name="Chourrout P."/>
            <person name="Nishida H."/>
            <person name="Aasland R."/>
            <person name="Huzurbazar S."/>
            <person name="Westhof E."/>
            <person name="Delsuc F."/>
            <person name="Lehrach H."/>
            <person name="Reinhardt R."/>
            <person name="Weissenbach J."/>
            <person name="Roy S.W."/>
            <person name="Artiguenave F."/>
            <person name="Postlethwait J.H."/>
            <person name="Manak J.R."/>
            <person name="Thompson E.M."/>
            <person name="Jaillon O."/>
            <person name="Du Pasquier L."/>
            <person name="Boudinot P."/>
            <person name="Liberles D.A."/>
            <person name="Volff J.N."/>
            <person name="Philippe H."/>
            <person name="Lenhard B."/>
            <person name="Roest Crollius H."/>
            <person name="Wincker P."/>
            <person name="Chourrout D."/>
        </authorList>
    </citation>
    <scope>NUCLEOTIDE SEQUENCE [LARGE SCALE GENOMIC DNA]</scope>
</reference>
<protein>
    <submittedName>
        <fullName evidence="3">Uncharacterized protein</fullName>
    </submittedName>
</protein>
<proteinExistence type="predicted"/>
<dbReference type="OrthoDB" id="10482436at2759"/>
<keyword evidence="4" id="KW-1185">Reference proteome</keyword>
<organism evidence="3">
    <name type="scientific">Oikopleura dioica</name>
    <name type="common">Tunicate</name>
    <dbReference type="NCBI Taxonomy" id="34765"/>
    <lineage>
        <taxon>Eukaryota</taxon>
        <taxon>Metazoa</taxon>
        <taxon>Chordata</taxon>
        <taxon>Tunicata</taxon>
        <taxon>Appendicularia</taxon>
        <taxon>Copelata</taxon>
        <taxon>Oikopleuridae</taxon>
        <taxon>Oikopleura</taxon>
    </lineage>
</organism>
<feature type="signal peptide" evidence="2">
    <location>
        <begin position="1"/>
        <end position="16"/>
    </location>
</feature>
<keyword evidence="2" id="KW-0732">Signal</keyword>
<name>E4WTG9_OIKDI</name>
<dbReference type="AlphaFoldDB" id="E4WTG9"/>
<evidence type="ECO:0000313" key="4">
    <source>
        <dbReference type="Proteomes" id="UP000001307"/>
    </source>
</evidence>
<evidence type="ECO:0000256" key="2">
    <source>
        <dbReference type="SAM" id="SignalP"/>
    </source>
</evidence>
<accession>E4WTG9</accession>
<evidence type="ECO:0000313" key="3">
    <source>
        <dbReference type="EMBL" id="CBY07006.1"/>
    </source>
</evidence>
<keyword evidence="1" id="KW-1133">Transmembrane helix</keyword>
<dbReference type="InParanoid" id="E4WTG9"/>
<feature type="chain" id="PRO_5003192359" evidence="2">
    <location>
        <begin position="17"/>
        <end position="140"/>
    </location>
</feature>
<gene>
    <name evidence="3" type="ORF">GSOID_T00006085001</name>
</gene>
<evidence type="ECO:0000256" key="1">
    <source>
        <dbReference type="SAM" id="Phobius"/>
    </source>
</evidence>
<dbReference type="Proteomes" id="UP000001307">
    <property type="component" value="Unassembled WGS sequence"/>
</dbReference>